<organism evidence="1 2">
    <name type="scientific">Ambrosiozyma monospora</name>
    <name type="common">Yeast</name>
    <name type="synonym">Endomycopsis monosporus</name>
    <dbReference type="NCBI Taxonomy" id="43982"/>
    <lineage>
        <taxon>Eukaryota</taxon>
        <taxon>Fungi</taxon>
        <taxon>Dikarya</taxon>
        <taxon>Ascomycota</taxon>
        <taxon>Saccharomycotina</taxon>
        <taxon>Pichiomycetes</taxon>
        <taxon>Pichiales</taxon>
        <taxon>Pichiaceae</taxon>
        <taxon>Ambrosiozyma</taxon>
    </lineage>
</organism>
<dbReference type="Proteomes" id="UP001165064">
    <property type="component" value="Unassembled WGS sequence"/>
</dbReference>
<dbReference type="EMBL" id="BSXS01016241">
    <property type="protein sequence ID" value="GMF07482.1"/>
    <property type="molecule type" value="Genomic_DNA"/>
</dbReference>
<protein>
    <submittedName>
        <fullName evidence="1">Unnamed protein product</fullName>
    </submittedName>
</protein>
<accession>A0ACB5UCD2</accession>
<gene>
    <name evidence="1" type="ORF">Amon02_001292100</name>
</gene>
<proteinExistence type="predicted"/>
<reference evidence="1" key="1">
    <citation type="submission" date="2023-04" db="EMBL/GenBank/DDBJ databases">
        <title>Ambrosiozyma monospora NBRC 10751.</title>
        <authorList>
            <person name="Ichikawa N."/>
            <person name="Sato H."/>
            <person name="Tonouchi N."/>
        </authorList>
    </citation>
    <scope>NUCLEOTIDE SEQUENCE</scope>
    <source>
        <strain evidence="1">NBRC 10751</strain>
    </source>
</reference>
<keyword evidence="2" id="KW-1185">Reference proteome</keyword>
<comment type="caution">
    <text evidence="1">The sequence shown here is derived from an EMBL/GenBank/DDBJ whole genome shotgun (WGS) entry which is preliminary data.</text>
</comment>
<name>A0ACB5UCD2_AMBMO</name>
<evidence type="ECO:0000313" key="2">
    <source>
        <dbReference type="Proteomes" id="UP001165064"/>
    </source>
</evidence>
<evidence type="ECO:0000313" key="1">
    <source>
        <dbReference type="EMBL" id="GMF07482.1"/>
    </source>
</evidence>
<sequence length="186" mass="20203">MIPPDLPIIDLPLQSAQPIGTEYEVINTINSSHHHSGGPINNNYNSTIINGMGNFTSSTNSTLESTYQPGISSTHPPYVHGLSETNPQGPIMEPTISSLGSWLKTTATDLLKAATGDDDWYQPRDIQVGQLMFGNSGNAQIYESSKGYGWLVDDAKDDYGILDNLKYVGDDNFHDGQMGSGFNSEF</sequence>